<dbReference type="PANTHER" id="PTHR43525">
    <property type="entry name" value="PROTEIN MALY"/>
    <property type="match status" value="1"/>
</dbReference>
<dbReference type="InterPro" id="IPR004839">
    <property type="entry name" value="Aminotransferase_I/II_large"/>
</dbReference>
<evidence type="ECO:0000313" key="7">
    <source>
        <dbReference type="EMBL" id="MBF4693437.1"/>
    </source>
</evidence>
<evidence type="ECO:0000256" key="5">
    <source>
        <dbReference type="ARBA" id="ARBA00037974"/>
    </source>
</evidence>
<evidence type="ECO:0000256" key="3">
    <source>
        <dbReference type="ARBA" id="ARBA00022898"/>
    </source>
</evidence>
<gene>
    <name evidence="7" type="ORF">ISU02_09915</name>
</gene>
<accession>A0ABR9ZSK3</accession>
<keyword evidence="7" id="KW-0808">Transferase</keyword>
<evidence type="ECO:0000313" key="8">
    <source>
        <dbReference type="Proteomes" id="UP000614200"/>
    </source>
</evidence>
<dbReference type="Pfam" id="PF00155">
    <property type="entry name" value="Aminotran_1_2"/>
    <property type="match status" value="1"/>
</dbReference>
<keyword evidence="8" id="KW-1185">Reference proteome</keyword>
<evidence type="ECO:0000256" key="1">
    <source>
        <dbReference type="ARBA" id="ARBA00001933"/>
    </source>
</evidence>
<comment type="caution">
    <text evidence="7">The sequence shown here is derived from an EMBL/GenBank/DDBJ whole genome shotgun (WGS) entry which is preliminary data.</text>
</comment>
<feature type="domain" description="Aminotransferase class I/classII large" evidence="6">
    <location>
        <begin position="41"/>
        <end position="380"/>
    </location>
</feature>
<organism evidence="7 8">
    <name type="scientific">Fusibacter ferrireducens</name>
    <dbReference type="NCBI Taxonomy" id="2785058"/>
    <lineage>
        <taxon>Bacteria</taxon>
        <taxon>Bacillati</taxon>
        <taxon>Bacillota</taxon>
        <taxon>Clostridia</taxon>
        <taxon>Eubacteriales</taxon>
        <taxon>Eubacteriales Family XII. Incertae Sedis</taxon>
        <taxon>Fusibacter</taxon>
    </lineage>
</organism>
<keyword evidence="7" id="KW-0032">Aminotransferase</keyword>
<keyword evidence="3" id="KW-0663">Pyridoxal phosphate</keyword>
<dbReference type="Gene3D" id="3.90.1150.10">
    <property type="entry name" value="Aspartate Aminotransferase, domain 1"/>
    <property type="match status" value="1"/>
</dbReference>
<dbReference type="CDD" id="cd00609">
    <property type="entry name" value="AAT_like"/>
    <property type="match status" value="1"/>
</dbReference>
<reference evidence="7 8" key="1">
    <citation type="submission" date="2020-11" db="EMBL/GenBank/DDBJ databases">
        <title>Fusibacter basophilias sp. nov.</title>
        <authorList>
            <person name="Qiu D."/>
        </authorList>
    </citation>
    <scope>NUCLEOTIDE SEQUENCE [LARGE SCALE GENOMIC DNA]</scope>
    <source>
        <strain evidence="7 8">Q10-2</strain>
    </source>
</reference>
<dbReference type="InterPro" id="IPR051798">
    <property type="entry name" value="Class-II_PLP-Dep_Aminotrans"/>
</dbReference>
<evidence type="ECO:0000256" key="4">
    <source>
        <dbReference type="ARBA" id="ARBA00023239"/>
    </source>
</evidence>
<dbReference type="Proteomes" id="UP000614200">
    <property type="component" value="Unassembled WGS sequence"/>
</dbReference>
<name>A0ABR9ZSK3_9FIRM</name>
<dbReference type="PANTHER" id="PTHR43525:SF1">
    <property type="entry name" value="PROTEIN MALY"/>
    <property type="match status" value="1"/>
</dbReference>
<dbReference type="GO" id="GO:0008483">
    <property type="term" value="F:transaminase activity"/>
    <property type="evidence" value="ECO:0007669"/>
    <property type="project" value="UniProtKB-KW"/>
</dbReference>
<dbReference type="EMBL" id="JADKNH010000005">
    <property type="protein sequence ID" value="MBF4693437.1"/>
    <property type="molecule type" value="Genomic_DNA"/>
</dbReference>
<dbReference type="InterPro" id="IPR015422">
    <property type="entry name" value="PyrdxlP-dep_Trfase_small"/>
</dbReference>
<dbReference type="EC" id="4.4.1.13" evidence="2"/>
<sequence>MNYDFDSRVNRKHMGNLKETLCPPHIKALDLLGYSGAEMEFKTAPSVIKAMTDCVQNGLMGFTLCDDQYRNAVCWWMATQRDFHVEKEWVVPTNGTIFSVATVIRMLTDIGEGIIVSPPIYYRYEQAATRLGRKTHYNALIESEGKYSIDFDDLEQKMADPKNKLYILCNPHNPTGKVWDKRALEQLSTLANKYNVVVYSDEIFGEITFDDHRCIPYSEIKGARRHAIVATSLGKTFNFTGVNHANMIILDEQLRANFIKQRDADHFGSIDPVLYAALLGAYSEEGADWKNAMVAHLKACGEMIFTFFNKYLPQVKISPLEGSFVIWIDWRGLNLGDEDLNQFLVNEAYLELDQGSDYGQYYCGFTRMSIAVPKKDLKKSLDLLLKAAEKRGFIPEGIEEACDD</sequence>
<dbReference type="SUPFAM" id="SSF53383">
    <property type="entry name" value="PLP-dependent transferases"/>
    <property type="match status" value="1"/>
</dbReference>
<keyword evidence="4" id="KW-0456">Lyase</keyword>
<evidence type="ECO:0000259" key="6">
    <source>
        <dbReference type="Pfam" id="PF00155"/>
    </source>
</evidence>
<comment type="similarity">
    <text evidence="5">Belongs to the class-II pyridoxal-phosphate-dependent aminotransferase family. MalY/PatB cystathionine beta-lyase subfamily.</text>
</comment>
<dbReference type="Gene3D" id="3.40.640.10">
    <property type="entry name" value="Type I PLP-dependent aspartate aminotransferase-like (Major domain)"/>
    <property type="match status" value="1"/>
</dbReference>
<dbReference type="InterPro" id="IPR015424">
    <property type="entry name" value="PyrdxlP-dep_Trfase"/>
</dbReference>
<protein>
    <recommendedName>
        <fullName evidence="2">cysteine-S-conjugate beta-lyase</fullName>
        <ecNumber evidence="2">4.4.1.13</ecNumber>
    </recommendedName>
</protein>
<proteinExistence type="inferred from homology"/>
<evidence type="ECO:0000256" key="2">
    <source>
        <dbReference type="ARBA" id="ARBA00012224"/>
    </source>
</evidence>
<comment type="cofactor">
    <cofactor evidence="1">
        <name>pyridoxal 5'-phosphate</name>
        <dbReference type="ChEBI" id="CHEBI:597326"/>
    </cofactor>
</comment>
<dbReference type="InterPro" id="IPR015421">
    <property type="entry name" value="PyrdxlP-dep_Trfase_major"/>
</dbReference>
<dbReference type="RefSeq" id="WP_194701667.1">
    <property type="nucleotide sequence ID" value="NZ_JADKNH010000005.1"/>
</dbReference>